<proteinExistence type="predicted"/>
<accession>A0ABY0AUJ4</accession>
<name>A0ABY0AUJ4_9ENTR</name>
<organism evidence="1 2">
    <name type="scientific">Enterobacter quasimori</name>
    <dbReference type="NCBI Taxonomy" id="2838947"/>
    <lineage>
        <taxon>Bacteria</taxon>
        <taxon>Pseudomonadati</taxon>
        <taxon>Pseudomonadota</taxon>
        <taxon>Gammaproteobacteria</taxon>
        <taxon>Enterobacterales</taxon>
        <taxon>Enterobacteriaceae</taxon>
        <taxon>Enterobacter</taxon>
    </lineage>
</organism>
<comment type="caution">
    <text evidence="1">The sequence shown here is derived from an EMBL/GenBank/DDBJ whole genome shotgun (WGS) entry which is preliminary data.</text>
</comment>
<keyword evidence="2" id="KW-1185">Reference proteome</keyword>
<gene>
    <name evidence="1" type="ORF">EKN94_08125</name>
</gene>
<evidence type="ECO:0000313" key="1">
    <source>
        <dbReference type="EMBL" id="RTN24924.1"/>
    </source>
</evidence>
<reference evidence="1 2" key="1">
    <citation type="submission" date="2018-12" db="EMBL/GenBank/DDBJ databases">
        <title>The Batch Genome Submission of Enterobacter spp. strains.</title>
        <authorList>
            <person name="Wei L."/>
            <person name="Wu W."/>
            <person name="Lin J."/>
            <person name="Zhang X."/>
            <person name="Feng Y."/>
            <person name="Zong Z."/>
        </authorList>
    </citation>
    <scope>NUCLEOTIDE SEQUENCE [LARGE SCALE GENOMIC DNA]</scope>
    <source>
        <strain evidence="1 2">WCHEM090044</strain>
    </source>
</reference>
<protein>
    <submittedName>
        <fullName evidence="1">Uncharacterized protein</fullName>
    </submittedName>
</protein>
<dbReference type="Proteomes" id="UP000278241">
    <property type="component" value="Unassembled WGS sequence"/>
</dbReference>
<sequence length="156" mass="17376">MTLDVLFHLMEMLSPEKNTADENIPALITLLSSENHRTDALSPFIHRLHLLSFAQSNPGNAEELLAAHLPKEDGTLPLLDFAEWPQVRYATSGEPQTPESEAYFYKMTAAANVLRAALIDAERAKGTPALYILDKLLNLNSALPERYKKMANIPYA</sequence>
<dbReference type="RefSeq" id="WP_126544584.1">
    <property type="nucleotide sequence ID" value="NZ_RXRX01000004.1"/>
</dbReference>
<dbReference type="EMBL" id="RXRX01000004">
    <property type="protein sequence ID" value="RTN24924.1"/>
    <property type="molecule type" value="Genomic_DNA"/>
</dbReference>
<evidence type="ECO:0000313" key="2">
    <source>
        <dbReference type="Proteomes" id="UP000278241"/>
    </source>
</evidence>